<dbReference type="EMBL" id="JAVHJL010000009">
    <property type="protein sequence ID" value="KAK6497637.1"/>
    <property type="molecule type" value="Genomic_DNA"/>
</dbReference>
<dbReference type="Proteomes" id="UP001370758">
    <property type="component" value="Unassembled WGS sequence"/>
</dbReference>
<comment type="caution">
    <text evidence="2">The sequence shown here is derived from an EMBL/GenBank/DDBJ whole genome shotgun (WGS) entry which is preliminary data.</text>
</comment>
<feature type="region of interest" description="Disordered" evidence="1">
    <location>
        <begin position="73"/>
        <end position="103"/>
    </location>
</feature>
<evidence type="ECO:0000256" key="1">
    <source>
        <dbReference type="SAM" id="MobiDB-lite"/>
    </source>
</evidence>
<gene>
    <name evidence="2" type="ORF">TWF481_012042</name>
</gene>
<protein>
    <submittedName>
        <fullName evidence="2">Uncharacterized protein</fullName>
    </submittedName>
</protein>
<keyword evidence="3" id="KW-1185">Reference proteome</keyword>
<dbReference type="AlphaFoldDB" id="A0AAV9VW07"/>
<sequence length="103" mass="11555">MPCQGSDVFFHDVVFAVKAKHKYGSIAIIIESIKPELAYELKDVLSAQKDLDGEYIFNYDEVNNSATLELKFGEVTQKEKTEPAEEATEGPNLQTESEDPNEK</sequence>
<name>A0AAV9VW07_9PEZI</name>
<organism evidence="2 3">
    <name type="scientific">Arthrobotrys musiformis</name>
    <dbReference type="NCBI Taxonomy" id="47236"/>
    <lineage>
        <taxon>Eukaryota</taxon>
        <taxon>Fungi</taxon>
        <taxon>Dikarya</taxon>
        <taxon>Ascomycota</taxon>
        <taxon>Pezizomycotina</taxon>
        <taxon>Orbiliomycetes</taxon>
        <taxon>Orbiliales</taxon>
        <taxon>Orbiliaceae</taxon>
        <taxon>Arthrobotrys</taxon>
    </lineage>
</organism>
<evidence type="ECO:0000313" key="3">
    <source>
        <dbReference type="Proteomes" id="UP001370758"/>
    </source>
</evidence>
<proteinExistence type="predicted"/>
<evidence type="ECO:0000313" key="2">
    <source>
        <dbReference type="EMBL" id="KAK6497637.1"/>
    </source>
</evidence>
<accession>A0AAV9VW07</accession>
<reference evidence="2 3" key="1">
    <citation type="submission" date="2023-08" db="EMBL/GenBank/DDBJ databases">
        <authorList>
            <person name="Palmer J.M."/>
        </authorList>
    </citation>
    <scope>NUCLEOTIDE SEQUENCE [LARGE SCALE GENOMIC DNA]</scope>
    <source>
        <strain evidence="2 3">TWF481</strain>
    </source>
</reference>